<accession>A0A3L8Q3B5</accession>
<evidence type="ECO:0000313" key="4">
    <source>
        <dbReference type="Proteomes" id="UP000281474"/>
    </source>
</evidence>
<feature type="domain" description="NADPH-dependent FMN reductase-like" evidence="2">
    <location>
        <begin position="1"/>
        <end position="136"/>
    </location>
</feature>
<dbReference type="RefSeq" id="WP_121837067.1">
    <property type="nucleotide sequence ID" value="NZ_ML014753.1"/>
</dbReference>
<keyword evidence="4" id="KW-1185">Reference proteome</keyword>
<dbReference type="OrthoDB" id="5563352at2"/>
<organism evidence="3 4">
    <name type="scientific">Parashewanella curva</name>
    <dbReference type="NCBI Taxonomy" id="2338552"/>
    <lineage>
        <taxon>Bacteria</taxon>
        <taxon>Pseudomonadati</taxon>
        <taxon>Pseudomonadota</taxon>
        <taxon>Gammaproteobacteria</taxon>
        <taxon>Alteromonadales</taxon>
        <taxon>Shewanellaceae</taxon>
        <taxon>Parashewanella</taxon>
    </lineage>
</organism>
<keyword evidence="1" id="KW-0285">Flavoprotein</keyword>
<dbReference type="GO" id="GO:0016491">
    <property type="term" value="F:oxidoreductase activity"/>
    <property type="evidence" value="ECO:0007669"/>
    <property type="project" value="InterPro"/>
</dbReference>
<dbReference type="GO" id="GO:0005829">
    <property type="term" value="C:cytosol"/>
    <property type="evidence" value="ECO:0007669"/>
    <property type="project" value="TreeGrafter"/>
</dbReference>
<sequence length="197" mass="22200">MKLAIFSGSHRKNSQSAKVGEYIKNNAGKFTQVTHTELADKQLPFWDASENRGPYWNELVHEVEQADALVLITPEWNGMASPLLKNFLMMLPNKATAHKPVVFTSVSSGISGAYPIAELKLDGTKNNKLLPLPDYLIVRSVEDVLNEDEHSNHDHQIRGRIGYSLHTLHCYAQALTPMREQLLLNPFPNQENYSFGM</sequence>
<dbReference type="InterPro" id="IPR029039">
    <property type="entry name" value="Flavoprotein-like_sf"/>
</dbReference>
<dbReference type="AlphaFoldDB" id="A0A3L8Q3B5"/>
<reference evidence="3 4" key="1">
    <citation type="submission" date="2018-09" db="EMBL/GenBank/DDBJ databases">
        <title>Phylogeny of the Shewanellaceae, and recommendation for two new genera, Pseudoshewanella and Parashewanella.</title>
        <authorList>
            <person name="Wang G."/>
        </authorList>
    </citation>
    <scope>NUCLEOTIDE SEQUENCE [LARGE SCALE GENOMIC DNA]</scope>
    <source>
        <strain evidence="3 4">C51</strain>
    </source>
</reference>
<gene>
    <name evidence="3" type="ORF">D5018_00690</name>
</gene>
<dbReference type="SUPFAM" id="SSF52218">
    <property type="entry name" value="Flavoproteins"/>
    <property type="match status" value="1"/>
</dbReference>
<dbReference type="EMBL" id="QZEI01000001">
    <property type="protein sequence ID" value="RLV61668.1"/>
    <property type="molecule type" value="Genomic_DNA"/>
</dbReference>
<name>A0A3L8Q3B5_9GAMM</name>
<dbReference type="InterPro" id="IPR005025">
    <property type="entry name" value="FMN_Rdtase-like_dom"/>
</dbReference>
<proteinExistence type="predicted"/>
<dbReference type="Gene3D" id="3.40.50.360">
    <property type="match status" value="1"/>
</dbReference>
<dbReference type="PANTHER" id="PTHR30543">
    <property type="entry name" value="CHROMATE REDUCTASE"/>
    <property type="match status" value="1"/>
</dbReference>
<evidence type="ECO:0000313" key="3">
    <source>
        <dbReference type="EMBL" id="RLV61668.1"/>
    </source>
</evidence>
<dbReference type="InterPro" id="IPR050712">
    <property type="entry name" value="NAD(P)H-dep_reductase"/>
</dbReference>
<protein>
    <submittedName>
        <fullName evidence="3">NADPH-dependent oxidoreductase</fullName>
    </submittedName>
</protein>
<keyword evidence="1" id="KW-0288">FMN</keyword>
<dbReference type="Proteomes" id="UP000281474">
    <property type="component" value="Unassembled WGS sequence"/>
</dbReference>
<dbReference type="GO" id="GO:0010181">
    <property type="term" value="F:FMN binding"/>
    <property type="evidence" value="ECO:0007669"/>
    <property type="project" value="TreeGrafter"/>
</dbReference>
<dbReference type="Pfam" id="PF03358">
    <property type="entry name" value="FMN_red"/>
    <property type="match status" value="1"/>
</dbReference>
<evidence type="ECO:0000259" key="2">
    <source>
        <dbReference type="Pfam" id="PF03358"/>
    </source>
</evidence>
<evidence type="ECO:0000256" key="1">
    <source>
        <dbReference type="ARBA" id="ARBA00022643"/>
    </source>
</evidence>
<dbReference type="PANTHER" id="PTHR30543:SF31">
    <property type="entry name" value="NADPH-DEPENDENT AZOREDUCTASE AZR"/>
    <property type="match status" value="1"/>
</dbReference>
<comment type="caution">
    <text evidence="3">The sequence shown here is derived from an EMBL/GenBank/DDBJ whole genome shotgun (WGS) entry which is preliminary data.</text>
</comment>